<feature type="transmembrane region" description="Helical" evidence="8">
    <location>
        <begin position="21"/>
        <end position="43"/>
    </location>
</feature>
<dbReference type="RefSeq" id="WP_021099273.1">
    <property type="nucleotide sequence ID" value="NZ_KE557325.1"/>
</dbReference>
<name>S9QSX3_9RHOB</name>
<dbReference type="HOGENOM" id="CLU_013016_1_1_5"/>
<dbReference type="GO" id="GO:0005886">
    <property type="term" value="C:plasma membrane"/>
    <property type="evidence" value="ECO:0007669"/>
    <property type="project" value="UniProtKB-SubCell"/>
</dbReference>
<keyword evidence="4" id="KW-1003">Cell membrane</keyword>
<reference evidence="9 10" key="1">
    <citation type="journal article" date="2013" name="Stand. Genomic Sci.">
        <title>Genome sequence of the reddish-pigmented Rubellimicrobium thermophilum type strain (DSM 16684(T)), a member of the Roseobacter clade.</title>
        <authorList>
            <person name="Fiebig A."/>
            <person name="Riedel T."/>
            <person name="Gronow S."/>
            <person name="Petersen J."/>
            <person name="Klenk H.P."/>
            <person name="Goker M."/>
        </authorList>
    </citation>
    <scope>NUCLEOTIDE SEQUENCE [LARGE SCALE GENOMIC DNA]</scope>
    <source>
        <strain evidence="9 10">DSM 16684</strain>
    </source>
</reference>
<evidence type="ECO:0000256" key="3">
    <source>
        <dbReference type="ARBA" id="ARBA00022448"/>
    </source>
</evidence>
<dbReference type="PANTHER" id="PTHR30472">
    <property type="entry name" value="FERRIC ENTEROBACTIN TRANSPORT SYSTEM PERMEASE PROTEIN"/>
    <property type="match status" value="1"/>
</dbReference>
<dbReference type="Pfam" id="PF01032">
    <property type="entry name" value="FecCD"/>
    <property type="match status" value="1"/>
</dbReference>
<feature type="transmembrane region" description="Helical" evidence="8">
    <location>
        <begin position="76"/>
        <end position="96"/>
    </location>
</feature>
<dbReference type="Gene3D" id="1.10.3470.10">
    <property type="entry name" value="ABC transporter involved in vitamin B12 uptake, BtuC"/>
    <property type="match status" value="1"/>
</dbReference>
<dbReference type="Proteomes" id="UP000015346">
    <property type="component" value="Unassembled WGS sequence"/>
</dbReference>
<dbReference type="PANTHER" id="PTHR30472:SF24">
    <property type="entry name" value="FERRIC ENTEROBACTIN TRANSPORT SYSTEM PERMEASE PROTEIN FEPG"/>
    <property type="match status" value="1"/>
</dbReference>
<evidence type="ECO:0000313" key="9">
    <source>
        <dbReference type="EMBL" id="EPX82758.1"/>
    </source>
</evidence>
<comment type="subcellular location">
    <subcellularLocation>
        <location evidence="1">Cell membrane</location>
        <topology evidence="1">Multi-pass membrane protein</topology>
    </subcellularLocation>
</comment>
<feature type="transmembrane region" description="Helical" evidence="8">
    <location>
        <begin position="165"/>
        <end position="189"/>
    </location>
</feature>
<evidence type="ECO:0000256" key="4">
    <source>
        <dbReference type="ARBA" id="ARBA00022475"/>
    </source>
</evidence>
<keyword evidence="5 8" id="KW-0812">Transmembrane</keyword>
<dbReference type="InterPro" id="IPR000522">
    <property type="entry name" value="ABC_transptr_permease_BtuC"/>
</dbReference>
<feature type="transmembrane region" description="Helical" evidence="8">
    <location>
        <begin position="108"/>
        <end position="127"/>
    </location>
</feature>
<dbReference type="CDD" id="cd06550">
    <property type="entry name" value="TM_ABC_iron-siderophores_like"/>
    <property type="match status" value="1"/>
</dbReference>
<dbReference type="EMBL" id="AOLV01000039">
    <property type="protein sequence ID" value="EPX82758.1"/>
    <property type="molecule type" value="Genomic_DNA"/>
</dbReference>
<feature type="transmembrane region" description="Helical" evidence="8">
    <location>
        <begin position="209"/>
        <end position="228"/>
    </location>
</feature>
<keyword evidence="10" id="KW-1185">Reference proteome</keyword>
<gene>
    <name evidence="9" type="ORF">ruthe_03220</name>
</gene>
<comment type="similarity">
    <text evidence="2">Belongs to the binding-protein-dependent transport system permease family. FecCD subfamily.</text>
</comment>
<evidence type="ECO:0000256" key="6">
    <source>
        <dbReference type="ARBA" id="ARBA00022989"/>
    </source>
</evidence>
<evidence type="ECO:0000256" key="2">
    <source>
        <dbReference type="ARBA" id="ARBA00007935"/>
    </source>
</evidence>
<organism evidence="9 10">
    <name type="scientific">Rubellimicrobium thermophilum DSM 16684</name>
    <dbReference type="NCBI Taxonomy" id="1123069"/>
    <lineage>
        <taxon>Bacteria</taxon>
        <taxon>Pseudomonadati</taxon>
        <taxon>Pseudomonadota</taxon>
        <taxon>Alphaproteobacteria</taxon>
        <taxon>Rhodobacterales</taxon>
        <taxon>Roseobacteraceae</taxon>
        <taxon>Rubellimicrobium</taxon>
    </lineage>
</organism>
<comment type="caution">
    <text evidence="9">The sequence shown here is derived from an EMBL/GenBank/DDBJ whole genome shotgun (WGS) entry which is preliminary data.</text>
</comment>
<sequence>MRGGVWRIRAAGGVLAFETPLRPLIVLSALCAGLAATGLISLLTGSYGLSWGEAAALLARPEAGSMASTVIWELRFPRMLVALMTGAMLALSGAILQGITRNPLADPSLVGVSQGAALAVVALIVLWPEALPGLRPLIAFGGAIIVAAAILSLSRGADSAESGATLRFVLMGIGVAAFLSAVTGAMLTYGRIEAAQSALGWLSGSIHAAGWGEVRVLALVLLALTPALIWAGRPIGALQFGPAIATGLGVAVPRTRAVLILLSVALAATAVSAVGPLGFVGLVAPHVARRLAHAGPGLHLALSAATGALMVGLADLVGRAAFAPLQIPAGLVTAMVGAPAFALLILRSQARRTL</sequence>
<evidence type="ECO:0000256" key="8">
    <source>
        <dbReference type="SAM" id="Phobius"/>
    </source>
</evidence>
<feature type="transmembrane region" description="Helical" evidence="8">
    <location>
        <begin position="296"/>
        <end position="314"/>
    </location>
</feature>
<feature type="transmembrane region" description="Helical" evidence="8">
    <location>
        <begin position="326"/>
        <end position="346"/>
    </location>
</feature>
<dbReference type="GO" id="GO:0033214">
    <property type="term" value="P:siderophore-iron import into cell"/>
    <property type="evidence" value="ECO:0007669"/>
    <property type="project" value="TreeGrafter"/>
</dbReference>
<dbReference type="InterPro" id="IPR037294">
    <property type="entry name" value="ABC_BtuC-like"/>
</dbReference>
<dbReference type="GO" id="GO:0022857">
    <property type="term" value="F:transmembrane transporter activity"/>
    <property type="evidence" value="ECO:0007669"/>
    <property type="project" value="InterPro"/>
</dbReference>
<feature type="transmembrane region" description="Helical" evidence="8">
    <location>
        <begin position="258"/>
        <end position="284"/>
    </location>
</feature>
<feature type="transmembrane region" description="Helical" evidence="8">
    <location>
        <begin position="133"/>
        <end position="153"/>
    </location>
</feature>
<keyword evidence="3" id="KW-0813">Transport</keyword>
<dbReference type="STRING" id="1123069.ruthe_03220"/>
<dbReference type="SUPFAM" id="SSF81345">
    <property type="entry name" value="ABC transporter involved in vitamin B12 uptake, BtuC"/>
    <property type="match status" value="1"/>
</dbReference>
<feature type="transmembrane region" description="Helical" evidence="8">
    <location>
        <begin position="235"/>
        <end position="252"/>
    </location>
</feature>
<keyword evidence="6 8" id="KW-1133">Transmembrane helix</keyword>
<evidence type="ECO:0000313" key="10">
    <source>
        <dbReference type="Proteomes" id="UP000015346"/>
    </source>
</evidence>
<keyword evidence="7 8" id="KW-0472">Membrane</keyword>
<evidence type="ECO:0000256" key="5">
    <source>
        <dbReference type="ARBA" id="ARBA00022692"/>
    </source>
</evidence>
<accession>S9QSX3</accession>
<protein>
    <submittedName>
        <fullName evidence="9">ABC-type Fe3+-siderophore transport system, permease component</fullName>
    </submittedName>
</protein>
<evidence type="ECO:0000256" key="7">
    <source>
        <dbReference type="ARBA" id="ARBA00023136"/>
    </source>
</evidence>
<evidence type="ECO:0000256" key="1">
    <source>
        <dbReference type="ARBA" id="ARBA00004651"/>
    </source>
</evidence>
<dbReference type="AlphaFoldDB" id="S9QSX3"/>
<dbReference type="PATRIC" id="fig|1123069.3.peg.3191"/>
<proteinExistence type="inferred from homology"/>